<evidence type="ECO:0000313" key="3">
    <source>
        <dbReference type="EMBL" id="PQO24996.1"/>
    </source>
</evidence>
<reference evidence="3 4" key="1">
    <citation type="submission" date="2018-02" db="EMBL/GenBank/DDBJ databases">
        <title>Comparative genomes isolates from brazilian mangrove.</title>
        <authorList>
            <person name="Araujo J.E."/>
            <person name="Taketani R.G."/>
            <person name="Silva M.C.P."/>
            <person name="Loureco M.V."/>
            <person name="Andreote F.D."/>
        </authorList>
    </citation>
    <scope>NUCLEOTIDE SEQUENCE [LARGE SCALE GENOMIC DNA]</scope>
    <source>
        <strain evidence="3 4">HEX-2 MGV</strain>
    </source>
</reference>
<sequence length="374" mass="40261">MAKKSTSSAANSSEGAGDLRAPAEQMFAEEIEALIKEDKHDKPPGWKMSARAVHTYICGGKAGKLDITPKYIGHNRLVEIAIATLVTDRALLLIGEPGTAKSWLSEHLAAAINGDSTKVVQGTAGTTEEQVRYTWNYAMLIAHGPSKEALIKSPIFRAMESGSLARFEEITRCASEVQDAMISLLSEKRLSVPELAVEVPAQKGFSVIATANTRDRGVNDMSAALKRRFNIIVLPTPSSIETEIEIVGKRVQELATNLALKSELPAADAIEQVVTIFRELRSGQTLDGKNKLKSPSGVLSTAEAISVLANSMALSASFGNGSVSADDIAAGLQGAVVKDEEKDRIAWQEYLSNVLKKRGTQWRPLYTACSEHNT</sequence>
<dbReference type="Proteomes" id="UP000240009">
    <property type="component" value="Unassembled WGS sequence"/>
</dbReference>
<dbReference type="PANTHER" id="PTHR42759">
    <property type="entry name" value="MOXR FAMILY PROTEIN"/>
    <property type="match status" value="1"/>
</dbReference>
<feature type="compositionally biased region" description="Low complexity" evidence="1">
    <location>
        <begin position="1"/>
        <end position="13"/>
    </location>
</feature>
<dbReference type="Gene3D" id="3.40.50.300">
    <property type="entry name" value="P-loop containing nucleotide triphosphate hydrolases"/>
    <property type="match status" value="1"/>
</dbReference>
<dbReference type="Pfam" id="PF07728">
    <property type="entry name" value="AAA_5"/>
    <property type="match status" value="1"/>
</dbReference>
<dbReference type="PANTHER" id="PTHR42759:SF1">
    <property type="entry name" value="MAGNESIUM-CHELATASE SUBUNIT CHLD"/>
    <property type="match status" value="1"/>
</dbReference>
<protein>
    <submittedName>
        <fullName evidence="3">ATPase</fullName>
    </submittedName>
</protein>
<evidence type="ECO:0000256" key="1">
    <source>
        <dbReference type="SAM" id="MobiDB-lite"/>
    </source>
</evidence>
<comment type="caution">
    <text evidence="3">The sequence shown here is derived from an EMBL/GenBank/DDBJ whole genome shotgun (WGS) entry which is preliminary data.</text>
</comment>
<dbReference type="GO" id="GO:0005524">
    <property type="term" value="F:ATP binding"/>
    <property type="evidence" value="ECO:0007669"/>
    <property type="project" value="InterPro"/>
</dbReference>
<evidence type="ECO:0000259" key="2">
    <source>
        <dbReference type="Pfam" id="PF07728"/>
    </source>
</evidence>
<dbReference type="SUPFAM" id="SSF52540">
    <property type="entry name" value="P-loop containing nucleoside triphosphate hydrolases"/>
    <property type="match status" value="1"/>
</dbReference>
<dbReference type="RefSeq" id="WP_105359543.1">
    <property type="nucleotide sequence ID" value="NZ_PUIA01000094.1"/>
</dbReference>
<dbReference type="OrthoDB" id="9768555at2"/>
<dbReference type="InterPro" id="IPR027417">
    <property type="entry name" value="P-loop_NTPase"/>
</dbReference>
<feature type="domain" description="ATPase dynein-related AAA" evidence="2">
    <location>
        <begin position="91"/>
        <end position="229"/>
    </location>
</feature>
<dbReference type="EMBL" id="PUIA01000094">
    <property type="protein sequence ID" value="PQO24996.1"/>
    <property type="molecule type" value="Genomic_DNA"/>
</dbReference>
<dbReference type="InterPro" id="IPR011704">
    <property type="entry name" value="ATPase_dyneun-rel_AAA"/>
</dbReference>
<accession>A0A2S8EYJ5</accession>
<gene>
    <name evidence="3" type="ORF">C5Y96_26180</name>
</gene>
<organism evidence="3 4">
    <name type="scientific">Blastopirellula marina</name>
    <dbReference type="NCBI Taxonomy" id="124"/>
    <lineage>
        <taxon>Bacteria</taxon>
        <taxon>Pseudomonadati</taxon>
        <taxon>Planctomycetota</taxon>
        <taxon>Planctomycetia</taxon>
        <taxon>Pirellulales</taxon>
        <taxon>Pirellulaceae</taxon>
        <taxon>Blastopirellula</taxon>
    </lineage>
</organism>
<dbReference type="GO" id="GO:0016887">
    <property type="term" value="F:ATP hydrolysis activity"/>
    <property type="evidence" value="ECO:0007669"/>
    <property type="project" value="InterPro"/>
</dbReference>
<evidence type="ECO:0000313" key="4">
    <source>
        <dbReference type="Proteomes" id="UP000240009"/>
    </source>
</evidence>
<dbReference type="InterPro" id="IPR050764">
    <property type="entry name" value="CbbQ/NirQ/NorQ/GpvN"/>
</dbReference>
<dbReference type="AlphaFoldDB" id="A0A2S8EYJ5"/>
<proteinExistence type="predicted"/>
<feature type="region of interest" description="Disordered" evidence="1">
    <location>
        <begin position="1"/>
        <end position="22"/>
    </location>
</feature>
<name>A0A2S8EYJ5_9BACT</name>